<dbReference type="Proteomes" id="UP000193228">
    <property type="component" value="Unassembled WGS sequence"/>
</dbReference>
<evidence type="ECO:0000313" key="5">
    <source>
        <dbReference type="Proteomes" id="UP000193228"/>
    </source>
</evidence>
<dbReference type="Gene3D" id="1.10.10.60">
    <property type="entry name" value="Homeodomain-like"/>
    <property type="match status" value="1"/>
</dbReference>
<evidence type="ECO:0000256" key="2">
    <source>
        <dbReference type="PROSITE-ProRule" id="PRU00335"/>
    </source>
</evidence>
<accession>A0A1X7L7C3</accession>
<dbReference type="GO" id="GO:0003677">
    <property type="term" value="F:DNA binding"/>
    <property type="evidence" value="ECO:0007669"/>
    <property type="project" value="UniProtKB-UniRule"/>
</dbReference>
<name>A0A1X7L7C3_9BURK</name>
<dbReference type="SUPFAM" id="SSF48498">
    <property type="entry name" value="Tetracyclin repressor-like, C-terminal domain"/>
    <property type="match status" value="1"/>
</dbReference>
<protein>
    <submittedName>
        <fullName evidence="4">Transcriptional regulator, TetR family</fullName>
    </submittedName>
</protein>
<feature type="DNA-binding region" description="H-T-H motif" evidence="2">
    <location>
        <begin position="50"/>
        <end position="69"/>
    </location>
</feature>
<dbReference type="AlphaFoldDB" id="A0A1X7L7C3"/>
<evidence type="ECO:0000259" key="3">
    <source>
        <dbReference type="PROSITE" id="PS50977"/>
    </source>
</evidence>
<gene>
    <name evidence="4" type="ORF">SAMN06265784_105151</name>
</gene>
<keyword evidence="1 2" id="KW-0238">DNA-binding</keyword>
<keyword evidence="5" id="KW-1185">Reference proteome</keyword>
<dbReference type="InterPro" id="IPR001647">
    <property type="entry name" value="HTH_TetR"/>
</dbReference>
<evidence type="ECO:0000256" key="1">
    <source>
        <dbReference type="ARBA" id="ARBA00023125"/>
    </source>
</evidence>
<dbReference type="PROSITE" id="PS50977">
    <property type="entry name" value="HTH_TETR_2"/>
    <property type="match status" value="1"/>
</dbReference>
<dbReference type="STRING" id="1515439.SAMN06265784_105151"/>
<feature type="domain" description="HTH tetR-type" evidence="3">
    <location>
        <begin position="27"/>
        <end position="87"/>
    </location>
</feature>
<dbReference type="InterPro" id="IPR009057">
    <property type="entry name" value="Homeodomain-like_sf"/>
</dbReference>
<dbReference type="SUPFAM" id="SSF46689">
    <property type="entry name" value="Homeodomain-like"/>
    <property type="match status" value="1"/>
</dbReference>
<dbReference type="InterPro" id="IPR036271">
    <property type="entry name" value="Tet_transcr_reg_TetR-rel_C_sf"/>
</dbReference>
<dbReference type="OrthoDB" id="3217159at2"/>
<evidence type="ECO:0000313" key="4">
    <source>
        <dbReference type="EMBL" id="SMG49605.1"/>
    </source>
</evidence>
<sequence length="216" mass="24419">MASKKQVETFVGRMARLAEEPGLKKGERTRRQLKLAAAQCLETSTLGELGMDQIAAIAGVSRPTIYLYFRSVDDLTREVLSDFREMTLDVLAQARVSSNVEESIHQTNVAYVEHYARNSALMERVRELMSKDPEILLDRQRVNSLWTRKILSRVKKAGTSDVTEQALELRIHCLGSMVDDVLREAFVVRNPAFALANVDSEAFAHELTAIWKRVLL</sequence>
<dbReference type="Gene3D" id="1.10.357.10">
    <property type="entry name" value="Tetracycline Repressor, domain 2"/>
    <property type="match status" value="1"/>
</dbReference>
<proteinExistence type="predicted"/>
<reference evidence="5" key="1">
    <citation type="submission" date="2017-04" db="EMBL/GenBank/DDBJ databases">
        <authorList>
            <person name="Varghese N."/>
            <person name="Submissions S."/>
        </authorList>
    </citation>
    <scope>NUCLEOTIDE SEQUENCE [LARGE SCALE GENOMIC DNA]</scope>
    <source>
        <strain evidence="5">LMG 29540</strain>
    </source>
</reference>
<dbReference type="Pfam" id="PF00440">
    <property type="entry name" value="TetR_N"/>
    <property type="match status" value="1"/>
</dbReference>
<organism evidence="4 5">
    <name type="scientific">Paraburkholderia susongensis</name>
    <dbReference type="NCBI Taxonomy" id="1515439"/>
    <lineage>
        <taxon>Bacteria</taxon>
        <taxon>Pseudomonadati</taxon>
        <taxon>Pseudomonadota</taxon>
        <taxon>Betaproteobacteria</taxon>
        <taxon>Burkholderiales</taxon>
        <taxon>Burkholderiaceae</taxon>
        <taxon>Paraburkholderia</taxon>
    </lineage>
</organism>
<dbReference type="EMBL" id="FXAT01000005">
    <property type="protein sequence ID" value="SMG49605.1"/>
    <property type="molecule type" value="Genomic_DNA"/>
</dbReference>